<evidence type="ECO:0000256" key="1">
    <source>
        <dbReference type="ARBA" id="ARBA00008826"/>
    </source>
</evidence>
<dbReference type="HAMAP" id="MF_00376">
    <property type="entry name" value="Dephospho_CoA_kinase"/>
    <property type="match status" value="1"/>
</dbReference>
<reference evidence="9" key="1">
    <citation type="submission" date="2016-10" db="EMBL/GenBank/DDBJ databases">
        <authorList>
            <person name="Varghese N."/>
            <person name="Submissions S."/>
        </authorList>
    </citation>
    <scope>NUCLEOTIDE SEQUENCE [LARGE SCALE GENOMIC DNA]</scope>
    <source>
        <strain evidence="9">DSM 21368</strain>
    </source>
</reference>
<dbReference type="InterPro" id="IPR007344">
    <property type="entry name" value="GrpB/CoaE"/>
</dbReference>
<evidence type="ECO:0000313" key="9">
    <source>
        <dbReference type="Proteomes" id="UP000199220"/>
    </source>
</evidence>
<comment type="similarity">
    <text evidence="6">Belongs to the CoaE family.</text>
</comment>
<dbReference type="EC" id="2.7.1.24" evidence="6 7"/>
<dbReference type="GO" id="GO:0004140">
    <property type="term" value="F:dephospho-CoA kinase activity"/>
    <property type="evidence" value="ECO:0007669"/>
    <property type="project" value="UniProtKB-UniRule"/>
</dbReference>
<dbReference type="RefSeq" id="WP_089772485.1">
    <property type="nucleotide sequence ID" value="NZ_FNTX01000001.1"/>
</dbReference>
<keyword evidence="5 6" id="KW-0067">ATP-binding</keyword>
<dbReference type="GO" id="GO:0015937">
    <property type="term" value="P:coenzyme A biosynthetic process"/>
    <property type="evidence" value="ECO:0007669"/>
    <property type="project" value="UniProtKB-UniRule"/>
</dbReference>
<protein>
    <recommendedName>
        <fullName evidence="6 7">Dephospho-CoA kinase</fullName>
        <ecNumber evidence="6 7">2.7.1.24</ecNumber>
    </recommendedName>
    <alternativeName>
        <fullName evidence="6">Dephosphocoenzyme A kinase</fullName>
    </alternativeName>
</protein>
<dbReference type="Proteomes" id="UP000199220">
    <property type="component" value="Unassembled WGS sequence"/>
</dbReference>
<evidence type="ECO:0000256" key="6">
    <source>
        <dbReference type="HAMAP-Rule" id="MF_00376"/>
    </source>
</evidence>
<accession>A0A1H5GHY5</accession>
<dbReference type="NCBIfam" id="NF002879">
    <property type="entry name" value="PRK03333.1"/>
    <property type="match status" value="1"/>
</dbReference>
<keyword evidence="9" id="KW-1185">Reference proteome</keyword>
<dbReference type="Pfam" id="PF04229">
    <property type="entry name" value="GrpB"/>
    <property type="match status" value="1"/>
</dbReference>
<evidence type="ECO:0000256" key="7">
    <source>
        <dbReference type="NCBIfam" id="TIGR00152"/>
    </source>
</evidence>
<sequence>MTHALSIGLTGGIGAGKSSVARLLEARGAVVVDSDVLAREVIAPGTDGLAEVVAEFGAQVLGPDGALDRPALAELVFGDPKARARLNAIVHPRVREAAETRVATIAAGSVVVHDIPLLVENDLARDHHLVIVVGASERVRLERLARDRDMDTSAASARMAAQADDDARRRVADVWIDNEGTPEQTVAQVQCVWSERIAPYAQNVRDGRRADRPSAPAVVADPGAPRDWSAQAEDLLERLRLAGGPAIRSAHHIGSTSVPGLVAKDVLDLQLGVADLDAADHLSEALHLAGFPRLPGHWWDSAKDGVPAEVWPKRFHANADPGRPVNLHVRVRDGPGWQFALLFRDWLRADTGARAEYARLKRELVDRCETTGDYAEAKEPWFDHAWPRMRAWAAETGWVPPPS</sequence>
<evidence type="ECO:0000256" key="5">
    <source>
        <dbReference type="ARBA" id="ARBA00022840"/>
    </source>
</evidence>
<dbReference type="UniPathway" id="UPA00241">
    <property type="reaction ID" value="UER00356"/>
</dbReference>
<keyword evidence="6" id="KW-0808">Transferase</keyword>
<keyword evidence="6" id="KW-0173">Coenzyme A biosynthesis</keyword>
<dbReference type="SUPFAM" id="SSF81301">
    <property type="entry name" value="Nucleotidyltransferase"/>
    <property type="match status" value="1"/>
</dbReference>
<evidence type="ECO:0000313" key="8">
    <source>
        <dbReference type="EMBL" id="SEE15307.1"/>
    </source>
</evidence>
<keyword evidence="6 8" id="KW-0418">Kinase</keyword>
<evidence type="ECO:0000256" key="3">
    <source>
        <dbReference type="ARBA" id="ARBA00022490"/>
    </source>
</evidence>
<dbReference type="PANTHER" id="PTHR10695">
    <property type="entry name" value="DEPHOSPHO-COA KINASE-RELATED"/>
    <property type="match status" value="1"/>
</dbReference>
<dbReference type="PROSITE" id="PS51219">
    <property type="entry name" value="DPCK"/>
    <property type="match status" value="1"/>
</dbReference>
<dbReference type="Pfam" id="PF01121">
    <property type="entry name" value="CoaE"/>
    <property type="match status" value="1"/>
</dbReference>
<comment type="similarity">
    <text evidence="1">In the N-terminal section; belongs to the CoaE family.</text>
</comment>
<comment type="pathway">
    <text evidence="6">Cofactor biosynthesis; coenzyme A biosynthesis; CoA from (R)-pantothenate: step 5/5.</text>
</comment>
<dbReference type="OrthoDB" id="9812943at2"/>
<evidence type="ECO:0000256" key="2">
    <source>
        <dbReference type="ARBA" id="ARBA00011058"/>
    </source>
</evidence>
<evidence type="ECO:0000256" key="4">
    <source>
        <dbReference type="ARBA" id="ARBA00022741"/>
    </source>
</evidence>
<dbReference type="InterPro" id="IPR027417">
    <property type="entry name" value="P-loop_NTPase"/>
</dbReference>
<dbReference type="NCBIfam" id="TIGR00152">
    <property type="entry name" value="dephospho-CoA kinase"/>
    <property type="match status" value="1"/>
</dbReference>
<dbReference type="InterPro" id="IPR001977">
    <property type="entry name" value="Depp_CoAkinase"/>
</dbReference>
<dbReference type="GO" id="GO:0005737">
    <property type="term" value="C:cytoplasm"/>
    <property type="evidence" value="ECO:0007669"/>
    <property type="project" value="UniProtKB-SubCell"/>
</dbReference>
<dbReference type="STRING" id="648782.SAMN04488554_1659"/>
<comment type="similarity">
    <text evidence="2">In the C-terminal section; belongs to the UPF0157 (GrpB) family.</text>
</comment>
<dbReference type="InterPro" id="IPR043519">
    <property type="entry name" value="NT_sf"/>
</dbReference>
<keyword evidence="3 6" id="KW-0963">Cytoplasm</keyword>
<dbReference type="Gene3D" id="3.30.460.10">
    <property type="entry name" value="Beta Polymerase, domain 2"/>
    <property type="match status" value="1"/>
</dbReference>
<name>A0A1H5GHY5_9MICO</name>
<dbReference type="EMBL" id="FNTX01000001">
    <property type="protein sequence ID" value="SEE15307.1"/>
    <property type="molecule type" value="Genomic_DNA"/>
</dbReference>
<feature type="binding site" evidence="6">
    <location>
        <begin position="14"/>
        <end position="19"/>
    </location>
    <ligand>
        <name>ATP</name>
        <dbReference type="ChEBI" id="CHEBI:30616"/>
    </ligand>
</feature>
<proteinExistence type="inferred from homology"/>
<dbReference type="CDD" id="cd02022">
    <property type="entry name" value="DPCK"/>
    <property type="match status" value="1"/>
</dbReference>
<dbReference type="PANTHER" id="PTHR10695:SF46">
    <property type="entry name" value="BIFUNCTIONAL COENZYME A SYNTHASE-RELATED"/>
    <property type="match status" value="1"/>
</dbReference>
<comment type="catalytic activity">
    <reaction evidence="6">
        <text>3'-dephospho-CoA + ATP = ADP + CoA + H(+)</text>
        <dbReference type="Rhea" id="RHEA:18245"/>
        <dbReference type="ChEBI" id="CHEBI:15378"/>
        <dbReference type="ChEBI" id="CHEBI:30616"/>
        <dbReference type="ChEBI" id="CHEBI:57287"/>
        <dbReference type="ChEBI" id="CHEBI:57328"/>
        <dbReference type="ChEBI" id="CHEBI:456216"/>
        <dbReference type="EC" id="2.7.1.24"/>
    </reaction>
</comment>
<comment type="subcellular location">
    <subcellularLocation>
        <location evidence="6">Cytoplasm</location>
    </subcellularLocation>
</comment>
<dbReference type="Gene3D" id="3.40.50.300">
    <property type="entry name" value="P-loop containing nucleotide triphosphate hydrolases"/>
    <property type="match status" value="1"/>
</dbReference>
<comment type="function">
    <text evidence="6">Catalyzes the phosphorylation of the 3'-hydroxyl group of dephosphocoenzyme A to form coenzyme A.</text>
</comment>
<keyword evidence="4 6" id="KW-0547">Nucleotide-binding</keyword>
<dbReference type="AlphaFoldDB" id="A0A1H5GHY5"/>
<dbReference type="GO" id="GO:0005524">
    <property type="term" value="F:ATP binding"/>
    <property type="evidence" value="ECO:0007669"/>
    <property type="project" value="UniProtKB-UniRule"/>
</dbReference>
<gene>
    <name evidence="6" type="primary">coaE</name>
    <name evidence="8" type="ORF">SAMN04488554_1659</name>
</gene>
<dbReference type="SUPFAM" id="SSF52540">
    <property type="entry name" value="P-loop containing nucleoside triphosphate hydrolases"/>
    <property type="match status" value="1"/>
</dbReference>
<organism evidence="8 9">
    <name type="scientific">Ruania alba</name>
    <dbReference type="NCBI Taxonomy" id="648782"/>
    <lineage>
        <taxon>Bacteria</taxon>
        <taxon>Bacillati</taxon>
        <taxon>Actinomycetota</taxon>
        <taxon>Actinomycetes</taxon>
        <taxon>Micrococcales</taxon>
        <taxon>Ruaniaceae</taxon>
        <taxon>Ruania</taxon>
    </lineage>
</organism>